<sequence length="192" mass="20979">MVMGTCEPSSARRRAVGRGGWRRGCTEGPPTNSKMSAEDLQHADGATLAENARSPLRVHREQRRWHRGLRQEAKPGPRVGRRPRPGDAPPFPGHRGKRAPGYFSACPRSFPPPPLSEFRGPPPPRAHRGLGGPRGAATMPWYPSPSQHRNRDPWSPSPGDSRNAAAFGGVGALLVAPRLPPTHQQLQQYKNP</sequence>
<dbReference type="EMBL" id="JANPWB010000014">
    <property type="protein sequence ID" value="KAJ1099837.1"/>
    <property type="molecule type" value="Genomic_DNA"/>
</dbReference>
<feature type="compositionally biased region" description="Pro residues" evidence="1">
    <location>
        <begin position="109"/>
        <end position="124"/>
    </location>
</feature>
<evidence type="ECO:0000256" key="1">
    <source>
        <dbReference type="SAM" id="MobiDB-lite"/>
    </source>
</evidence>
<organism evidence="2 3">
    <name type="scientific">Pleurodeles waltl</name>
    <name type="common">Iberian ribbed newt</name>
    <dbReference type="NCBI Taxonomy" id="8319"/>
    <lineage>
        <taxon>Eukaryota</taxon>
        <taxon>Metazoa</taxon>
        <taxon>Chordata</taxon>
        <taxon>Craniata</taxon>
        <taxon>Vertebrata</taxon>
        <taxon>Euteleostomi</taxon>
        <taxon>Amphibia</taxon>
        <taxon>Batrachia</taxon>
        <taxon>Caudata</taxon>
        <taxon>Salamandroidea</taxon>
        <taxon>Salamandridae</taxon>
        <taxon>Pleurodelinae</taxon>
        <taxon>Pleurodeles</taxon>
    </lineage>
</organism>
<reference evidence="2" key="1">
    <citation type="journal article" date="2022" name="bioRxiv">
        <title>Sequencing and chromosome-scale assembly of the giantPleurodeles waltlgenome.</title>
        <authorList>
            <person name="Brown T."/>
            <person name="Elewa A."/>
            <person name="Iarovenko S."/>
            <person name="Subramanian E."/>
            <person name="Araus A.J."/>
            <person name="Petzold A."/>
            <person name="Susuki M."/>
            <person name="Suzuki K.-i.T."/>
            <person name="Hayashi T."/>
            <person name="Toyoda A."/>
            <person name="Oliveira C."/>
            <person name="Osipova E."/>
            <person name="Leigh N.D."/>
            <person name="Simon A."/>
            <person name="Yun M.H."/>
        </authorList>
    </citation>
    <scope>NUCLEOTIDE SEQUENCE</scope>
    <source>
        <strain evidence="2">20211129_DDA</strain>
        <tissue evidence="2">Liver</tissue>
    </source>
</reference>
<gene>
    <name evidence="2" type="ORF">NDU88_004932</name>
</gene>
<accession>A0AAV7M8H2</accession>
<evidence type="ECO:0000313" key="3">
    <source>
        <dbReference type="Proteomes" id="UP001066276"/>
    </source>
</evidence>
<proteinExistence type="predicted"/>
<protein>
    <submittedName>
        <fullName evidence="2">Uncharacterized protein</fullName>
    </submittedName>
</protein>
<dbReference type="Proteomes" id="UP001066276">
    <property type="component" value="Chromosome 10"/>
</dbReference>
<name>A0AAV7M8H2_PLEWA</name>
<feature type="compositionally biased region" description="Basic residues" evidence="1">
    <location>
        <begin position="56"/>
        <end position="68"/>
    </location>
</feature>
<comment type="caution">
    <text evidence="2">The sequence shown here is derived from an EMBL/GenBank/DDBJ whole genome shotgun (WGS) entry which is preliminary data.</text>
</comment>
<feature type="region of interest" description="Disordered" evidence="1">
    <location>
        <begin position="1"/>
        <end position="165"/>
    </location>
</feature>
<keyword evidence="3" id="KW-1185">Reference proteome</keyword>
<evidence type="ECO:0000313" key="2">
    <source>
        <dbReference type="EMBL" id="KAJ1099837.1"/>
    </source>
</evidence>
<dbReference type="AlphaFoldDB" id="A0AAV7M8H2"/>